<dbReference type="GO" id="GO:0005829">
    <property type="term" value="C:cytosol"/>
    <property type="evidence" value="ECO:0007669"/>
    <property type="project" value="TreeGrafter"/>
</dbReference>
<dbReference type="GO" id="GO:0016787">
    <property type="term" value="F:hydrolase activity"/>
    <property type="evidence" value="ECO:0007669"/>
    <property type="project" value="InterPro"/>
</dbReference>
<evidence type="ECO:0000313" key="6">
    <source>
        <dbReference type="Proteomes" id="UP000383932"/>
    </source>
</evidence>
<dbReference type="AlphaFoldDB" id="A0A5N5QIQ9"/>
<dbReference type="Pfam" id="PF04909">
    <property type="entry name" value="Amidohydro_2"/>
    <property type="match status" value="1"/>
</dbReference>
<dbReference type="SUPFAM" id="SSF51556">
    <property type="entry name" value="Metallo-dependent hydrolases"/>
    <property type="match status" value="1"/>
</dbReference>
<dbReference type="EMBL" id="SSOP01000101">
    <property type="protein sequence ID" value="KAB5591524.1"/>
    <property type="molecule type" value="Genomic_DNA"/>
</dbReference>
<dbReference type="PANTHER" id="PTHR21240">
    <property type="entry name" value="2-AMINO-3-CARBOXYLMUCONATE-6-SEMIALDEHYDE DECARBOXYLASE"/>
    <property type="match status" value="1"/>
</dbReference>
<reference evidence="5 6" key="1">
    <citation type="journal article" date="2019" name="Fungal Biol. Biotechnol.">
        <title>Draft genome sequence of fastidious pathogen Ceratobasidium theobromae, which causes vascular-streak dieback in Theobroma cacao.</title>
        <authorList>
            <person name="Ali S.S."/>
            <person name="Asman A."/>
            <person name="Shao J."/>
            <person name="Firmansyah A.P."/>
            <person name="Susilo A.W."/>
            <person name="Rosmana A."/>
            <person name="McMahon P."/>
            <person name="Junaid M."/>
            <person name="Guest D."/>
            <person name="Kheng T.Y."/>
            <person name="Meinhardt L.W."/>
            <person name="Bailey B.A."/>
        </authorList>
    </citation>
    <scope>NUCLEOTIDE SEQUENCE [LARGE SCALE GENOMIC DNA]</scope>
    <source>
        <strain evidence="5 6">CT2</strain>
    </source>
</reference>
<dbReference type="InterPro" id="IPR032466">
    <property type="entry name" value="Metal_Hydrolase"/>
</dbReference>
<dbReference type="InterPro" id="IPR006680">
    <property type="entry name" value="Amidohydro-rel"/>
</dbReference>
<dbReference type="PANTHER" id="PTHR21240:SF28">
    <property type="entry name" value="ISO-OROTATE DECARBOXYLASE (EUROFUNG)"/>
    <property type="match status" value="1"/>
</dbReference>
<dbReference type="GO" id="GO:0019748">
    <property type="term" value="P:secondary metabolic process"/>
    <property type="evidence" value="ECO:0007669"/>
    <property type="project" value="TreeGrafter"/>
</dbReference>
<keyword evidence="6" id="KW-1185">Reference proteome</keyword>
<comment type="similarity">
    <text evidence="3">Belongs to the metallo-dependent hydrolases superfamily.</text>
</comment>
<organism evidence="5 6">
    <name type="scientific">Ceratobasidium theobromae</name>
    <dbReference type="NCBI Taxonomy" id="1582974"/>
    <lineage>
        <taxon>Eukaryota</taxon>
        <taxon>Fungi</taxon>
        <taxon>Dikarya</taxon>
        <taxon>Basidiomycota</taxon>
        <taxon>Agaricomycotina</taxon>
        <taxon>Agaricomycetes</taxon>
        <taxon>Cantharellales</taxon>
        <taxon>Ceratobasidiaceae</taxon>
        <taxon>Ceratobasidium</taxon>
    </lineage>
</organism>
<evidence type="ECO:0000313" key="5">
    <source>
        <dbReference type="EMBL" id="KAB5591524.1"/>
    </source>
</evidence>
<proteinExistence type="inferred from homology"/>
<dbReference type="Gene3D" id="3.20.20.140">
    <property type="entry name" value="Metal-dependent hydrolases"/>
    <property type="match status" value="1"/>
</dbReference>
<accession>A0A5N5QIQ9</accession>
<keyword evidence="1 3" id="KW-0210">Decarboxylase</keyword>
<evidence type="ECO:0000256" key="1">
    <source>
        <dbReference type="ARBA" id="ARBA00022793"/>
    </source>
</evidence>
<dbReference type="OrthoDB" id="191270at2759"/>
<sequence>MFARARNMLVDVHTHVYLPRYANLMRARTKAPRIVPSKDGKGESLIVLEGRDSGRPVGGQYWDRAEKLAFMDKHGIDISIVSTANPWLDFLTAADAPPLARELNDDLEAYCATGPSISSESLPGTLQRFYGFGLLPLLPSVPTSEITAIIEQIGKLPHLKGVIMGTRGIGKGLDDPELEPIWAAIEEKGLVIFLHPHYGVPDELFGDVENGHVLPLALGFPFETAIATARFILSGTFDRHPGLRLMLAHSGGALPILSSRLASCIEHDPVVARRLKHDARHYLGMLYYDAVAYGAPELTMASAAAGRGPNYAASSRQGVKTEGIEGWSALGSRRMMFGTDHPFFPPVPGVADTEAKWQSVTENLAAIQAVPGWSETDKEGVRSGNALKIFGLA</sequence>
<evidence type="ECO:0000256" key="2">
    <source>
        <dbReference type="ARBA" id="ARBA00023239"/>
    </source>
</evidence>
<dbReference type="Proteomes" id="UP000383932">
    <property type="component" value="Unassembled WGS sequence"/>
</dbReference>
<evidence type="ECO:0000259" key="4">
    <source>
        <dbReference type="Pfam" id="PF04909"/>
    </source>
</evidence>
<comment type="caution">
    <text evidence="5">The sequence shown here is derived from an EMBL/GenBank/DDBJ whole genome shotgun (WGS) entry which is preliminary data.</text>
</comment>
<evidence type="ECO:0000256" key="3">
    <source>
        <dbReference type="RuleBase" id="RU366045"/>
    </source>
</evidence>
<gene>
    <name evidence="5" type="ORF">CTheo_5031</name>
</gene>
<name>A0A5N5QIQ9_9AGAM</name>
<protein>
    <recommendedName>
        <fullName evidence="4">Amidohydrolase-related domain-containing protein</fullName>
    </recommendedName>
</protein>
<dbReference type="InterPro" id="IPR032465">
    <property type="entry name" value="ACMSD"/>
</dbReference>
<dbReference type="GO" id="GO:0016831">
    <property type="term" value="F:carboxy-lyase activity"/>
    <property type="evidence" value="ECO:0007669"/>
    <property type="project" value="UniProtKB-KW"/>
</dbReference>
<keyword evidence="2 3" id="KW-0456">Lyase</keyword>
<feature type="domain" description="Amidohydrolase-related" evidence="4">
    <location>
        <begin position="10"/>
        <end position="392"/>
    </location>
</feature>